<keyword evidence="2" id="KW-0472">Membrane</keyword>
<dbReference type="Proteomes" id="UP000678679">
    <property type="component" value="Chromosome 2"/>
</dbReference>
<name>A0AAX1ND94_9BACT</name>
<dbReference type="InterPro" id="IPR000184">
    <property type="entry name" value="Bac_surfAg_D15"/>
</dbReference>
<dbReference type="KEGG" id="fya:KMW28_25340"/>
<evidence type="ECO:0000256" key="2">
    <source>
        <dbReference type="ARBA" id="ARBA00023136"/>
    </source>
</evidence>
<evidence type="ECO:0000313" key="6">
    <source>
        <dbReference type="Proteomes" id="UP000678679"/>
    </source>
</evidence>
<evidence type="ECO:0000259" key="4">
    <source>
        <dbReference type="Pfam" id="PF01103"/>
    </source>
</evidence>
<proteinExistence type="predicted"/>
<feature type="domain" description="Bacterial surface antigen (D15)" evidence="4">
    <location>
        <begin position="79"/>
        <end position="368"/>
    </location>
</feature>
<comment type="subcellular location">
    <subcellularLocation>
        <location evidence="1">Membrane</location>
    </subcellularLocation>
</comment>
<dbReference type="Pfam" id="PF01103">
    <property type="entry name" value="Omp85"/>
    <property type="match status" value="1"/>
</dbReference>
<feature type="signal peptide" evidence="3">
    <location>
        <begin position="1"/>
        <end position="21"/>
    </location>
</feature>
<gene>
    <name evidence="5" type="ORF">KMW28_25340</name>
</gene>
<feature type="chain" id="PRO_5044004701" evidence="3">
    <location>
        <begin position="22"/>
        <end position="368"/>
    </location>
</feature>
<dbReference type="Gene3D" id="2.40.160.50">
    <property type="entry name" value="membrane protein fhac: a member of the omp85/tpsb transporter family"/>
    <property type="match status" value="1"/>
</dbReference>
<dbReference type="EMBL" id="CP076133">
    <property type="protein sequence ID" value="QWG04220.1"/>
    <property type="molecule type" value="Genomic_DNA"/>
</dbReference>
<evidence type="ECO:0000256" key="3">
    <source>
        <dbReference type="SAM" id="SignalP"/>
    </source>
</evidence>
<dbReference type="RefSeq" id="WP_169663708.1">
    <property type="nucleotide sequence ID" value="NZ_CP076133.1"/>
</dbReference>
<keyword evidence="6" id="KW-1185">Reference proteome</keyword>
<organism evidence="5 6">
    <name type="scientific">Flammeovirga yaeyamensis</name>
    <dbReference type="NCBI Taxonomy" id="367791"/>
    <lineage>
        <taxon>Bacteria</taxon>
        <taxon>Pseudomonadati</taxon>
        <taxon>Bacteroidota</taxon>
        <taxon>Cytophagia</taxon>
        <taxon>Cytophagales</taxon>
        <taxon>Flammeovirgaceae</taxon>
        <taxon>Flammeovirga</taxon>
    </lineage>
</organism>
<dbReference type="AlphaFoldDB" id="A0AAX1ND94"/>
<sequence>MGKRKYVNFLIGLLFCGTVYAQTPTDSSQVNTSFKRWKVLPLPTIGYAPETKGYLGAVALFTLHLGDTSLNRRSTMDVEFNYTQNNQMISDINWELNFGKGNWLTQGTVMYKKFPDLFWGIGNNTQEEEKESFESEIFTVDIQLQRKIYKSIYLGAYFSHVNEFNMTSNEENGLIKNQEILGTKDYQITHWGMALSSDNRKNILNPQQGHFLQVIAASGHYSEENLQKSNVRLSLDFRKYLHLFHSKNVLAFQLNSINNFGVNPFNTLAKIGSNSYMRGYYKGRYRDNYMLSVQAEYRFTIYKRWGATLFAGQGDVFDDWNNVSFEKSSLGGGLRFLIDRENNTNLRIDYAVGVDGNNGFYIGFGEAF</sequence>
<dbReference type="GO" id="GO:0019867">
    <property type="term" value="C:outer membrane"/>
    <property type="evidence" value="ECO:0007669"/>
    <property type="project" value="InterPro"/>
</dbReference>
<evidence type="ECO:0000256" key="1">
    <source>
        <dbReference type="ARBA" id="ARBA00004370"/>
    </source>
</evidence>
<evidence type="ECO:0000313" key="5">
    <source>
        <dbReference type="EMBL" id="QWG04220.1"/>
    </source>
</evidence>
<keyword evidence="3" id="KW-0732">Signal</keyword>
<protein>
    <submittedName>
        <fullName evidence="5">BamA/TamA family outer membrane protein</fullName>
    </submittedName>
</protein>
<reference evidence="5 6" key="1">
    <citation type="submission" date="2021-05" db="EMBL/GenBank/DDBJ databases">
        <title>Comparative genomic studies on the polysaccharide-degrading batcterial strains of the Flammeovirga genus.</title>
        <authorList>
            <person name="Zewei F."/>
            <person name="Zheng Z."/>
            <person name="Yu L."/>
            <person name="Ruyue G."/>
            <person name="Yanhong M."/>
            <person name="Yuanyuan C."/>
            <person name="Jingyan G."/>
            <person name="Wenjun H."/>
        </authorList>
    </citation>
    <scope>NUCLEOTIDE SEQUENCE [LARGE SCALE GENOMIC DNA]</scope>
    <source>
        <strain evidence="5 6">NBRC:100898</strain>
    </source>
</reference>
<accession>A0AAX1ND94</accession>